<dbReference type="AlphaFoldDB" id="A0A372JCS8"/>
<dbReference type="InterPro" id="IPR052185">
    <property type="entry name" value="IPC_Synthase-Related"/>
</dbReference>
<keyword evidence="2 5" id="KW-0812">Transmembrane</keyword>
<evidence type="ECO:0000313" key="7">
    <source>
        <dbReference type="EMBL" id="RFU37719.1"/>
    </source>
</evidence>
<evidence type="ECO:0000313" key="8">
    <source>
        <dbReference type="Proteomes" id="UP000261811"/>
    </source>
</evidence>
<dbReference type="Pfam" id="PF14378">
    <property type="entry name" value="PAP2_3"/>
    <property type="match status" value="1"/>
</dbReference>
<gene>
    <name evidence="7" type="ORF">DZF91_31435</name>
</gene>
<evidence type="ECO:0000256" key="4">
    <source>
        <dbReference type="ARBA" id="ARBA00023136"/>
    </source>
</evidence>
<organism evidence="7 8">
    <name type="scientific">Actinomadura logoneensis</name>
    <dbReference type="NCBI Taxonomy" id="2293572"/>
    <lineage>
        <taxon>Bacteria</taxon>
        <taxon>Bacillati</taxon>
        <taxon>Actinomycetota</taxon>
        <taxon>Actinomycetes</taxon>
        <taxon>Streptosporangiales</taxon>
        <taxon>Thermomonosporaceae</taxon>
        <taxon>Actinomadura</taxon>
    </lineage>
</organism>
<dbReference type="Proteomes" id="UP000261811">
    <property type="component" value="Unassembled WGS sequence"/>
</dbReference>
<evidence type="ECO:0000256" key="1">
    <source>
        <dbReference type="ARBA" id="ARBA00004141"/>
    </source>
</evidence>
<keyword evidence="3 5" id="KW-1133">Transmembrane helix</keyword>
<feature type="transmembrane region" description="Helical" evidence="5">
    <location>
        <begin position="197"/>
        <end position="215"/>
    </location>
</feature>
<dbReference type="EMBL" id="QURH01000931">
    <property type="protein sequence ID" value="RFU37719.1"/>
    <property type="molecule type" value="Genomic_DNA"/>
</dbReference>
<evidence type="ECO:0000259" key="6">
    <source>
        <dbReference type="Pfam" id="PF14378"/>
    </source>
</evidence>
<evidence type="ECO:0000256" key="3">
    <source>
        <dbReference type="ARBA" id="ARBA00022989"/>
    </source>
</evidence>
<dbReference type="PANTHER" id="PTHR31310">
    <property type="match status" value="1"/>
</dbReference>
<keyword evidence="4 5" id="KW-0472">Membrane</keyword>
<accession>A0A372JCS8</accession>
<feature type="transmembrane region" description="Helical" evidence="5">
    <location>
        <begin position="221"/>
        <end position="239"/>
    </location>
</feature>
<feature type="transmembrane region" description="Helical" evidence="5">
    <location>
        <begin position="87"/>
        <end position="106"/>
    </location>
</feature>
<keyword evidence="8" id="KW-1185">Reference proteome</keyword>
<comment type="subcellular location">
    <subcellularLocation>
        <location evidence="1">Membrane</location>
        <topology evidence="1">Multi-pass membrane protein</topology>
    </subcellularLocation>
</comment>
<evidence type="ECO:0000256" key="5">
    <source>
        <dbReference type="SAM" id="Phobius"/>
    </source>
</evidence>
<reference evidence="7 8" key="1">
    <citation type="submission" date="2018-08" db="EMBL/GenBank/DDBJ databases">
        <title>Actinomadura jelena sp. nov., a novel Actinomycete isolated from soil in Chad.</title>
        <authorList>
            <person name="Shi L."/>
        </authorList>
    </citation>
    <scope>NUCLEOTIDE SEQUENCE [LARGE SCALE GENOMIC DNA]</scope>
    <source>
        <strain evidence="7 8">NEAU-G17</strain>
    </source>
</reference>
<name>A0A372JCS8_9ACTN</name>
<dbReference type="GO" id="GO:0016020">
    <property type="term" value="C:membrane"/>
    <property type="evidence" value="ECO:0007669"/>
    <property type="project" value="UniProtKB-SubCell"/>
</dbReference>
<sequence length="260" mass="28564">MDAGTGAADLPAAAAVRPRPVRELLLIALLFGVYKAGRLAANGRVGEAFRNARDVWHAERLLRLPSELDVQNGLLHSQALIHLANSYYAYVHFPATAAFLLFMYLRRPAYYRWVRWVVVALTAAGLVLHLTVPLAPPRMLTFTGLVDTAARYGPSVYGAPQTDTVANQYAAMPSLHIGWAIIVAVGMIAACRTRWRWLWLAHPVLTVLVVVGTANHYWLDGLVVTALLAVVLVALRPLHRAARHAHEARLRADARGARVP</sequence>
<feature type="transmembrane region" description="Helical" evidence="5">
    <location>
        <begin position="113"/>
        <end position="132"/>
    </location>
</feature>
<feature type="transmembrane region" description="Helical" evidence="5">
    <location>
        <begin position="170"/>
        <end position="190"/>
    </location>
</feature>
<dbReference type="CDD" id="cd03386">
    <property type="entry name" value="PAP2_Aur1_like"/>
    <property type="match status" value="1"/>
</dbReference>
<comment type="caution">
    <text evidence="7">The sequence shown here is derived from an EMBL/GenBank/DDBJ whole genome shotgun (WGS) entry which is preliminary data.</text>
</comment>
<proteinExistence type="predicted"/>
<dbReference type="PANTHER" id="PTHR31310:SF7">
    <property type="entry name" value="PA-PHOSPHATASE RELATED-FAMILY PROTEIN DDB_G0268928"/>
    <property type="match status" value="1"/>
</dbReference>
<evidence type="ECO:0000256" key="2">
    <source>
        <dbReference type="ARBA" id="ARBA00022692"/>
    </source>
</evidence>
<protein>
    <submittedName>
        <fullName evidence="7">Inositol phosphorylceramide synthase</fullName>
    </submittedName>
</protein>
<feature type="domain" description="Inositolphosphotransferase Aur1/Ipt1" evidence="6">
    <location>
        <begin position="54"/>
        <end position="232"/>
    </location>
</feature>
<dbReference type="OrthoDB" id="5241565at2"/>
<dbReference type="InterPro" id="IPR026841">
    <property type="entry name" value="Aur1/Ipt1"/>
</dbReference>